<dbReference type="Proteomes" id="UP000885753">
    <property type="component" value="Unassembled WGS sequence"/>
</dbReference>
<gene>
    <name evidence="1" type="ORF">ENO10_06795</name>
</gene>
<accession>A0A7C2R9F6</accession>
<organism evidence="1">
    <name type="scientific">Salinimicrobium catena</name>
    <dbReference type="NCBI Taxonomy" id="390640"/>
    <lineage>
        <taxon>Bacteria</taxon>
        <taxon>Pseudomonadati</taxon>
        <taxon>Bacteroidota</taxon>
        <taxon>Flavobacteriia</taxon>
        <taxon>Flavobacteriales</taxon>
        <taxon>Flavobacteriaceae</taxon>
        <taxon>Salinimicrobium</taxon>
    </lineage>
</organism>
<name>A0A7C2R9F6_9FLAO</name>
<protein>
    <submittedName>
        <fullName evidence="1">Uncharacterized protein</fullName>
    </submittedName>
</protein>
<dbReference type="EMBL" id="DSEE01000491">
    <property type="protein sequence ID" value="HER40911.1"/>
    <property type="molecule type" value="Genomic_DNA"/>
</dbReference>
<sequence length="224" mass="25043">MKNILDIKILFFFMLLTISCQTEKHEVLTEEEGVSFTEGSEFYSLVERSSMHDGSQDDELDQSPCFSLSFPYRVLLEGVEIKIASLSDLRVVLDKISGDVPEKLSLKFPISVTTSSYESISVASLEELRELQQTCGMQIAADNAPITCAKIEFPVRMLVYNTATQETTSANIANKQQLYVFLQNKATNEVLSFEYPLTVSYEGESEVVVNSSSELRTALKTCNN</sequence>
<evidence type="ECO:0000313" key="1">
    <source>
        <dbReference type="EMBL" id="HER40911.1"/>
    </source>
</evidence>
<dbReference type="PROSITE" id="PS51257">
    <property type="entry name" value="PROKAR_LIPOPROTEIN"/>
    <property type="match status" value="1"/>
</dbReference>
<reference evidence="1" key="1">
    <citation type="journal article" date="2020" name="mSystems">
        <title>Genome- and Community-Level Interaction Insights into Carbon Utilization and Element Cycling Functions of Hydrothermarchaeota in Hydrothermal Sediment.</title>
        <authorList>
            <person name="Zhou Z."/>
            <person name="Liu Y."/>
            <person name="Xu W."/>
            <person name="Pan J."/>
            <person name="Luo Z.H."/>
            <person name="Li M."/>
        </authorList>
    </citation>
    <scope>NUCLEOTIDE SEQUENCE [LARGE SCALE GENOMIC DNA]</scope>
    <source>
        <strain evidence="1">SpSt-1235</strain>
    </source>
</reference>
<comment type="caution">
    <text evidence="1">The sequence shown here is derived from an EMBL/GenBank/DDBJ whole genome shotgun (WGS) entry which is preliminary data.</text>
</comment>
<proteinExistence type="predicted"/>
<dbReference type="AlphaFoldDB" id="A0A7C2R9F6"/>